<sequence length="219" mass="24154">MRSLIVEDDAALAAQLSQAMAESGFAVDIAADGGEGEFLGATNPYDVAILDLGLPGVDGVEILRRWRSEGRDFAVLVLTARASWSDKAKAFKAGADDYVTKPFQMEEVVVRCRSILRRAAGHATPAIEIGALRLDSQMGLFTLDEMPLRLTAFEARILGYMMHHGGRVVSRSELSDHVYDDRTERDFASLEVVIGRLRKKIGRDRIETIRNEGYRLSAP</sequence>
<dbReference type="Pfam" id="PF00072">
    <property type="entry name" value="Response_reg"/>
    <property type="match status" value="1"/>
</dbReference>
<evidence type="ECO:0000256" key="2">
    <source>
        <dbReference type="ARBA" id="ARBA00023012"/>
    </source>
</evidence>
<keyword evidence="4 7" id="KW-0238">DNA-binding</keyword>
<dbReference type="Gene3D" id="3.40.50.2300">
    <property type="match status" value="1"/>
</dbReference>
<evidence type="ECO:0000256" key="7">
    <source>
        <dbReference type="PROSITE-ProRule" id="PRU01091"/>
    </source>
</evidence>
<dbReference type="OrthoDB" id="9802426at2"/>
<evidence type="ECO:0000313" key="11">
    <source>
        <dbReference type="Proteomes" id="UP000264310"/>
    </source>
</evidence>
<keyword evidence="11" id="KW-1185">Reference proteome</keyword>
<evidence type="ECO:0000256" key="1">
    <source>
        <dbReference type="ARBA" id="ARBA00022553"/>
    </source>
</evidence>
<keyword evidence="5" id="KW-0804">Transcription</keyword>
<feature type="DNA-binding region" description="OmpR/PhoB-type" evidence="7">
    <location>
        <begin position="124"/>
        <end position="218"/>
    </location>
</feature>
<keyword evidence="2" id="KW-0902">Two-component regulatory system</keyword>
<dbReference type="PROSITE" id="PS51755">
    <property type="entry name" value="OMPR_PHOB"/>
    <property type="match status" value="1"/>
</dbReference>
<reference evidence="10 11" key="1">
    <citation type="submission" date="2018-08" db="EMBL/GenBank/DDBJ databases">
        <title>Fulvimarina sp. 85, whole genome shotgun sequence.</title>
        <authorList>
            <person name="Tuo L."/>
        </authorList>
    </citation>
    <scope>NUCLEOTIDE SEQUENCE [LARGE SCALE GENOMIC DNA]</scope>
    <source>
        <strain evidence="10 11">85</strain>
    </source>
</reference>
<dbReference type="SMART" id="SM00448">
    <property type="entry name" value="REC"/>
    <property type="match status" value="1"/>
</dbReference>
<evidence type="ECO:0000313" key="10">
    <source>
        <dbReference type="EMBL" id="RFC64139.1"/>
    </source>
</evidence>
<dbReference type="InterPro" id="IPR001867">
    <property type="entry name" value="OmpR/PhoB-type_DNA-bd"/>
</dbReference>
<dbReference type="Pfam" id="PF00486">
    <property type="entry name" value="Trans_reg_C"/>
    <property type="match status" value="1"/>
</dbReference>
<dbReference type="GO" id="GO:0000976">
    <property type="term" value="F:transcription cis-regulatory region binding"/>
    <property type="evidence" value="ECO:0007669"/>
    <property type="project" value="TreeGrafter"/>
</dbReference>
<feature type="domain" description="Response regulatory" evidence="8">
    <location>
        <begin position="2"/>
        <end position="116"/>
    </location>
</feature>
<dbReference type="GO" id="GO:0032993">
    <property type="term" value="C:protein-DNA complex"/>
    <property type="evidence" value="ECO:0007669"/>
    <property type="project" value="TreeGrafter"/>
</dbReference>
<feature type="domain" description="OmpR/PhoB-type" evidence="9">
    <location>
        <begin position="124"/>
        <end position="218"/>
    </location>
</feature>
<dbReference type="Proteomes" id="UP000264310">
    <property type="component" value="Unassembled WGS sequence"/>
</dbReference>
<evidence type="ECO:0000256" key="6">
    <source>
        <dbReference type="PROSITE-ProRule" id="PRU00169"/>
    </source>
</evidence>
<name>A0A371X4L3_9HYPH</name>
<dbReference type="SUPFAM" id="SSF52172">
    <property type="entry name" value="CheY-like"/>
    <property type="match status" value="1"/>
</dbReference>
<dbReference type="InterPro" id="IPR039420">
    <property type="entry name" value="WalR-like"/>
</dbReference>
<dbReference type="PANTHER" id="PTHR48111:SF37">
    <property type="entry name" value="RESPONSE REGULATOR PROTEIN CARR"/>
    <property type="match status" value="1"/>
</dbReference>
<dbReference type="CDD" id="cd00383">
    <property type="entry name" value="trans_reg_C"/>
    <property type="match status" value="1"/>
</dbReference>
<dbReference type="GO" id="GO:0006355">
    <property type="term" value="P:regulation of DNA-templated transcription"/>
    <property type="evidence" value="ECO:0007669"/>
    <property type="project" value="InterPro"/>
</dbReference>
<evidence type="ECO:0000256" key="4">
    <source>
        <dbReference type="ARBA" id="ARBA00023125"/>
    </source>
</evidence>
<feature type="modified residue" description="4-aspartylphosphate" evidence="6">
    <location>
        <position position="51"/>
    </location>
</feature>
<dbReference type="InterPro" id="IPR036388">
    <property type="entry name" value="WH-like_DNA-bd_sf"/>
</dbReference>
<dbReference type="PANTHER" id="PTHR48111">
    <property type="entry name" value="REGULATOR OF RPOS"/>
    <property type="match status" value="1"/>
</dbReference>
<keyword evidence="3" id="KW-0805">Transcription regulation</keyword>
<organism evidence="10 11">
    <name type="scientific">Fulvimarina endophytica</name>
    <dbReference type="NCBI Taxonomy" id="2293836"/>
    <lineage>
        <taxon>Bacteria</taxon>
        <taxon>Pseudomonadati</taxon>
        <taxon>Pseudomonadota</taxon>
        <taxon>Alphaproteobacteria</taxon>
        <taxon>Hyphomicrobiales</taxon>
        <taxon>Aurantimonadaceae</taxon>
        <taxon>Fulvimarina</taxon>
    </lineage>
</organism>
<dbReference type="FunFam" id="3.40.50.2300:FF:000002">
    <property type="entry name" value="DNA-binding response regulator PhoP"/>
    <property type="match status" value="1"/>
</dbReference>
<dbReference type="InterPro" id="IPR011006">
    <property type="entry name" value="CheY-like_superfamily"/>
</dbReference>
<dbReference type="GO" id="GO:0000156">
    <property type="term" value="F:phosphorelay response regulator activity"/>
    <property type="evidence" value="ECO:0007669"/>
    <property type="project" value="TreeGrafter"/>
</dbReference>
<gene>
    <name evidence="10" type="ORF">DYI37_07195</name>
</gene>
<evidence type="ECO:0000256" key="3">
    <source>
        <dbReference type="ARBA" id="ARBA00023015"/>
    </source>
</evidence>
<accession>A0A371X4L3</accession>
<dbReference type="RefSeq" id="WP_116682557.1">
    <property type="nucleotide sequence ID" value="NZ_QURL01000003.1"/>
</dbReference>
<dbReference type="InterPro" id="IPR001789">
    <property type="entry name" value="Sig_transdc_resp-reg_receiver"/>
</dbReference>
<evidence type="ECO:0000259" key="9">
    <source>
        <dbReference type="PROSITE" id="PS51755"/>
    </source>
</evidence>
<comment type="caution">
    <text evidence="10">The sequence shown here is derived from an EMBL/GenBank/DDBJ whole genome shotgun (WGS) entry which is preliminary data.</text>
</comment>
<dbReference type="EMBL" id="QURL01000003">
    <property type="protein sequence ID" value="RFC64139.1"/>
    <property type="molecule type" value="Genomic_DNA"/>
</dbReference>
<dbReference type="Gene3D" id="1.10.10.10">
    <property type="entry name" value="Winged helix-like DNA-binding domain superfamily/Winged helix DNA-binding domain"/>
    <property type="match status" value="1"/>
</dbReference>
<evidence type="ECO:0000256" key="5">
    <source>
        <dbReference type="ARBA" id="ARBA00023163"/>
    </source>
</evidence>
<evidence type="ECO:0000259" key="8">
    <source>
        <dbReference type="PROSITE" id="PS50110"/>
    </source>
</evidence>
<dbReference type="PROSITE" id="PS50110">
    <property type="entry name" value="RESPONSE_REGULATORY"/>
    <property type="match status" value="1"/>
</dbReference>
<protein>
    <submittedName>
        <fullName evidence="10">DNA-binding response regulator</fullName>
    </submittedName>
</protein>
<dbReference type="GO" id="GO:0005829">
    <property type="term" value="C:cytosol"/>
    <property type="evidence" value="ECO:0007669"/>
    <property type="project" value="TreeGrafter"/>
</dbReference>
<keyword evidence="1 6" id="KW-0597">Phosphoprotein</keyword>
<proteinExistence type="predicted"/>
<dbReference type="AlphaFoldDB" id="A0A371X4L3"/>
<dbReference type="SMART" id="SM00862">
    <property type="entry name" value="Trans_reg_C"/>
    <property type="match status" value="1"/>
</dbReference>
<dbReference type="Gene3D" id="6.10.250.690">
    <property type="match status" value="1"/>
</dbReference>